<evidence type="ECO:0000313" key="1">
    <source>
        <dbReference type="EMBL" id="GIY90644.1"/>
    </source>
</evidence>
<gene>
    <name evidence="1" type="ORF">CEXT_136601</name>
</gene>
<accession>A0AAV4X9R0</accession>
<keyword evidence="2" id="KW-1185">Reference proteome</keyword>
<reference evidence="1 2" key="1">
    <citation type="submission" date="2021-06" db="EMBL/GenBank/DDBJ databases">
        <title>Caerostris extrusa draft genome.</title>
        <authorList>
            <person name="Kono N."/>
            <person name="Arakawa K."/>
        </authorList>
    </citation>
    <scope>NUCLEOTIDE SEQUENCE [LARGE SCALE GENOMIC DNA]</scope>
</reference>
<organism evidence="1 2">
    <name type="scientific">Caerostris extrusa</name>
    <name type="common">Bark spider</name>
    <name type="synonym">Caerostris bankana</name>
    <dbReference type="NCBI Taxonomy" id="172846"/>
    <lineage>
        <taxon>Eukaryota</taxon>
        <taxon>Metazoa</taxon>
        <taxon>Ecdysozoa</taxon>
        <taxon>Arthropoda</taxon>
        <taxon>Chelicerata</taxon>
        <taxon>Arachnida</taxon>
        <taxon>Araneae</taxon>
        <taxon>Araneomorphae</taxon>
        <taxon>Entelegynae</taxon>
        <taxon>Araneoidea</taxon>
        <taxon>Araneidae</taxon>
        <taxon>Caerostris</taxon>
    </lineage>
</organism>
<dbReference type="AlphaFoldDB" id="A0AAV4X9R0"/>
<dbReference type="EMBL" id="BPLR01017337">
    <property type="protein sequence ID" value="GIY90644.1"/>
    <property type="molecule type" value="Genomic_DNA"/>
</dbReference>
<sequence length="120" mass="13076">MREVLYDLLDTILESVCAQCVCRTPSISLTGSQTWILEAGVNVLKISPNFIPLSARDIIGSSLDPPLSPGQNNNCAKSRMHSLIVGRQPFHTPIDLLGELKERLHAALLAILMQRSIDGA</sequence>
<comment type="caution">
    <text evidence="1">The sequence shown here is derived from an EMBL/GenBank/DDBJ whole genome shotgun (WGS) entry which is preliminary data.</text>
</comment>
<protein>
    <submittedName>
        <fullName evidence="1">Uncharacterized protein</fullName>
    </submittedName>
</protein>
<name>A0AAV4X9R0_CAEEX</name>
<dbReference type="Proteomes" id="UP001054945">
    <property type="component" value="Unassembled WGS sequence"/>
</dbReference>
<proteinExistence type="predicted"/>
<evidence type="ECO:0000313" key="2">
    <source>
        <dbReference type="Proteomes" id="UP001054945"/>
    </source>
</evidence>